<dbReference type="EMBL" id="FNPB01000010">
    <property type="protein sequence ID" value="SDY28622.1"/>
    <property type="molecule type" value="Genomic_DNA"/>
</dbReference>
<reference evidence="2" key="1">
    <citation type="submission" date="2016-10" db="EMBL/GenBank/DDBJ databases">
        <authorList>
            <person name="Varghese N."/>
            <person name="Submissions S."/>
        </authorList>
    </citation>
    <scope>NUCLEOTIDE SEQUENCE [LARGE SCALE GENOMIC DNA]</scope>
    <source>
        <strain evidence="2">CGMCC 1.10118</strain>
    </source>
</reference>
<sequence length="70" mass="7608">MDSECPSASRIAGQPIDRFDAAFTFTAMQNFKRGNWTLPALDSLGVLGRARAASASGLRPYRRLADGYGR</sequence>
<keyword evidence="2" id="KW-1185">Reference proteome</keyword>
<dbReference type="Proteomes" id="UP000199170">
    <property type="component" value="Unassembled WGS sequence"/>
</dbReference>
<dbReference type="Pfam" id="PF26401">
    <property type="entry name" value="DUF8099"/>
    <property type="match status" value="1"/>
</dbReference>
<evidence type="ECO:0000313" key="1">
    <source>
        <dbReference type="EMBL" id="SDY28622.1"/>
    </source>
</evidence>
<dbReference type="RefSeq" id="WP_089768317.1">
    <property type="nucleotide sequence ID" value="NZ_FNPB01000010.1"/>
</dbReference>
<dbReference type="AlphaFoldDB" id="A0A1H3ILQ8"/>
<gene>
    <name evidence="1" type="ORF">SAMN04487946_11070</name>
</gene>
<evidence type="ECO:0000313" key="2">
    <source>
        <dbReference type="Proteomes" id="UP000199170"/>
    </source>
</evidence>
<dbReference type="STRING" id="660517.SAMN04487946_11070"/>
<name>A0A1H3ILQ8_9EURY</name>
<dbReference type="InterPro" id="IPR058412">
    <property type="entry name" value="DUF8099"/>
</dbReference>
<organism evidence="1 2">
    <name type="scientific">Halobellus clavatus</name>
    <dbReference type="NCBI Taxonomy" id="660517"/>
    <lineage>
        <taxon>Archaea</taxon>
        <taxon>Methanobacteriati</taxon>
        <taxon>Methanobacteriota</taxon>
        <taxon>Stenosarchaea group</taxon>
        <taxon>Halobacteria</taxon>
        <taxon>Halobacteriales</taxon>
        <taxon>Haloferacaceae</taxon>
        <taxon>Halobellus</taxon>
    </lineage>
</organism>
<protein>
    <submittedName>
        <fullName evidence="1">Uncharacterized protein</fullName>
    </submittedName>
</protein>
<dbReference type="OrthoDB" id="284534at2157"/>
<proteinExistence type="predicted"/>
<accession>A0A1H3ILQ8</accession>